<evidence type="ECO:0000313" key="3">
    <source>
        <dbReference type="Proteomes" id="UP000224006"/>
    </source>
</evidence>
<organism evidence="2 3">
    <name type="scientific">Besnoitia besnoiti</name>
    <name type="common">Apicomplexan protozoan</name>
    <dbReference type="NCBI Taxonomy" id="94643"/>
    <lineage>
        <taxon>Eukaryota</taxon>
        <taxon>Sar</taxon>
        <taxon>Alveolata</taxon>
        <taxon>Apicomplexa</taxon>
        <taxon>Conoidasida</taxon>
        <taxon>Coccidia</taxon>
        <taxon>Eucoccidiorida</taxon>
        <taxon>Eimeriorina</taxon>
        <taxon>Sarcocystidae</taxon>
        <taxon>Besnoitia</taxon>
    </lineage>
</organism>
<comment type="caution">
    <text evidence="2">The sequence shown here is derived from an EMBL/GenBank/DDBJ whole genome shotgun (WGS) entry which is preliminary data.</text>
</comment>
<dbReference type="OrthoDB" id="333695at2759"/>
<dbReference type="VEuPathDB" id="ToxoDB:BESB_008440"/>
<reference evidence="2 3" key="1">
    <citation type="submission" date="2017-09" db="EMBL/GenBank/DDBJ databases">
        <title>Genome sequencing of Besnoitia besnoiti strain Bb-Ger1.</title>
        <authorList>
            <person name="Schares G."/>
            <person name="Venepally P."/>
            <person name="Lorenzi H.A."/>
        </authorList>
    </citation>
    <scope>NUCLEOTIDE SEQUENCE [LARGE SCALE GENOMIC DNA]</scope>
    <source>
        <strain evidence="2 3">Bb-Ger1</strain>
    </source>
</reference>
<dbReference type="GeneID" id="40305906"/>
<dbReference type="EMBL" id="NWUJ01000001">
    <property type="protein sequence ID" value="PFH38502.1"/>
    <property type="molecule type" value="Genomic_DNA"/>
</dbReference>
<dbReference type="AlphaFoldDB" id="A0A2A9MQV3"/>
<feature type="compositionally biased region" description="Low complexity" evidence="1">
    <location>
        <begin position="31"/>
        <end position="41"/>
    </location>
</feature>
<dbReference type="RefSeq" id="XP_029222511.1">
    <property type="nucleotide sequence ID" value="XM_029359598.1"/>
</dbReference>
<evidence type="ECO:0000256" key="1">
    <source>
        <dbReference type="SAM" id="MobiDB-lite"/>
    </source>
</evidence>
<protein>
    <submittedName>
        <fullName evidence="2">Uncharacterized protein</fullName>
    </submittedName>
</protein>
<sequence>MWPVPKVTRETRDLRAAGRDVCRSQGGAIPSEVTGSGTSEETTEWWRSSTLPPGAVLPDFHGPNTSASASIASSVSVKDESFAVIGSPQTAVPLESLNTVPFEALLGISFIVLRLTDNEIRAYRVGTVSRNFSTSSTAIEFVTRETLLMQSDGLAVLLAPSNTILAGWNIEPGATPGAASGFHNQTNAVQAGIASESSSTETSVLSAVHPLTNAEVTEWLVRTKADHETDLSASVGQPLQPAPPVSGNAGSAEIPTSVFPLTDEEYKELDRGEPLLEGFPVVSLSADSPGTTAQDEQLAGSASETRQKTKFLENSAADTNPLAMETGALLPEAQDGLGDAATLR</sequence>
<feature type="region of interest" description="Disordered" evidence="1">
    <location>
        <begin position="233"/>
        <end position="253"/>
    </location>
</feature>
<name>A0A2A9MQV3_BESBE</name>
<evidence type="ECO:0000313" key="2">
    <source>
        <dbReference type="EMBL" id="PFH38502.1"/>
    </source>
</evidence>
<proteinExistence type="predicted"/>
<feature type="region of interest" description="Disordered" evidence="1">
    <location>
        <begin position="286"/>
        <end position="322"/>
    </location>
</feature>
<feature type="compositionally biased region" description="Basic and acidic residues" evidence="1">
    <location>
        <begin position="7"/>
        <end position="22"/>
    </location>
</feature>
<accession>A0A2A9MQV3</accession>
<dbReference type="Proteomes" id="UP000224006">
    <property type="component" value="Chromosome I"/>
</dbReference>
<feature type="region of interest" description="Disordered" evidence="1">
    <location>
        <begin position="1"/>
        <end position="41"/>
    </location>
</feature>
<dbReference type="KEGG" id="bbes:BESB_008440"/>
<keyword evidence="3" id="KW-1185">Reference proteome</keyword>
<feature type="compositionally biased region" description="Polar residues" evidence="1">
    <location>
        <begin position="286"/>
        <end position="304"/>
    </location>
</feature>
<gene>
    <name evidence="2" type="ORF">BESB_008440</name>
</gene>